<dbReference type="EMBL" id="CAICTM010000961">
    <property type="protein sequence ID" value="CAB9518781.1"/>
    <property type="molecule type" value="Genomic_DNA"/>
</dbReference>
<feature type="signal peptide" evidence="2">
    <location>
        <begin position="1"/>
        <end position="20"/>
    </location>
</feature>
<evidence type="ECO:0000256" key="1">
    <source>
        <dbReference type="SAM" id="MobiDB-lite"/>
    </source>
</evidence>
<dbReference type="SUPFAM" id="SSF50969">
    <property type="entry name" value="YVTN repeat-like/Quinoprotein amine dehydrogenase"/>
    <property type="match status" value="1"/>
</dbReference>
<protein>
    <submittedName>
        <fullName evidence="3">Uncharacterized protein</fullName>
    </submittedName>
</protein>
<dbReference type="InterPro" id="IPR011044">
    <property type="entry name" value="Quino_amine_DH_bsu"/>
</dbReference>
<dbReference type="Proteomes" id="UP001153069">
    <property type="component" value="Unassembled WGS sequence"/>
</dbReference>
<feature type="compositionally biased region" description="Basic and acidic residues" evidence="1">
    <location>
        <begin position="434"/>
        <end position="451"/>
    </location>
</feature>
<dbReference type="PROSITE" id="PS51257">
    <property type="entry name" value="PROKAR_LIPOPROTEIN"/>
    <property type="match status" value="1"/>
</dbReference>
<accession>A0A9N8ECA4</accession>
<feature type="region of interest" description="Disordered" evidence="1">
    <location>
        <begin position="434"/>
        <end position="466"/>
    </location>
</feature>
<sequence length="492" mass="53321">MKLLNSLVLCSALSVQNVLAASCSHGKLFVSDDNNTNIYVFDVSTGALEDLTPEYTITDAPGKAGLNMKATSSFTEIGVMFRGSEELGYTDGVVSFLDTGARTEMHGDHYDLTWETPSFIENAGFECARVIHYTPHDDRIALFCDGTYGDEEAGIEPVNSTIWIVDETKFGSTTESAVIYTKTLQGSHHGAAAPVDDGHIMYSLATPDRINRTPGVGVTQALPDTFVVEDYEGNLLHSIDDTSNPDTSCVGFHGEWAHDNQFALACNADHGGILRVDYDETAGTYTSRALSYPAAHNESRTGSFTGHDNAHHVVGNFAGPEAFFLMAFEPDDMELTENQLLPLPARQCAFAYEKGAAETVLVFLPTGSFHVFQYHDSAWEQKAEVQVVTNMTECSEVLFVPGVGQAFVFEKNNQPFDAAVAGAPEEVICGRKVEQHTEEGGEDHNHEHEGDEAKDDGDTDVTASEANEVSGARGVVLFYQILLAVSALMTVL</sequence>
<evidence type="ECO:0000313" key="3">
    <source>
        <dbReference type="EMBL" id="CAB9518781.1"/>
    </source>
</evidence>
<proteinExistence type="predicted"/>
<comment type="caution">
    <text evidence="3">The sequence shown here is derived from an EMBL/GenBank/DDBJ whole genome shotgun (WGS) entry which is preliminary data.</text>
</comment>
<gene>
    <name evidence="3" type="ORF">SEMRO_963_G225270.1</name>
</gene>
<dbReference type="AlphaFoldDB" id="A0A9N8ECA4"/>
<keyword evidence="4" id="KW-1185">Reference proteome</keyword>
<name>A0A9N8ECA4_9STRA</name>
<dbReference type="OrthoDB" id="39975at2759"/>
<keyword evidence="2" id="KW-0732">Signal</keyword>
<feature type="chain" id="PRO_5040325639" evidence="2">
    <location>
        <begin position="21"/>
        <end position="492"/>
    </location>
</feature>
<evidence type="ECO:0000256" key="2">
    <source>
        <dbReference type="SAM" id="SignalP"/>
    </source>
</evidence>
<organism evidence="3 4">
    <name type="scientific">Seminavis robusta</name>
    <dbReference type="NCBI Taxonomy" id="568900"/>
    <lineage>
        <taxon>Eukaryota</taxon>
        <taxon>Sar</taxon>
        <taxon>Stramenopiles</taxon>
        <taxon>Ochrophyta</taxon>
        <taxon>Bacillariophyta</taxon>
        <taxon>Bacillariophyceae</taxon>
        <taxon>Bacillariophycidae</taxon>
        <taxon>Naviculales</taxon>
        <taxon>Naviculaceae</taxon>
        <taxon>Seminavis</taxon>
    </lineage>
</organism>
<reference evidence="3" key="1">
    <citation type="submission" date="2020-06" db="EMBL/GenBank/DDBJ databases">
        <authorList>
            <consortium name="Plant Systems Biology data submission"/>
        </authorList>
    </citation>
    <scope>NUCLEOTIDE SEQUENCE</scope>
    <source>
        <strain evidence="3">D6</strain>
    </source>
</reference>
<evidence type="ECO:0000313" key="4">
    <source>
        <dbReference type="Proteomes" id="UP001153069"/>
    </source>
</evidence>